<evidence type="ECO:0000313" key="3">
    <source>
        <dbReference type="EMBL" id="KZT65505.1"/>
    </source>
</evidence>
<dbReference type="STRING" id="1314783.A0A165MCL3"/>
<dbReference type="InterPro" id="IPR059179">
    <property type="entry name" value="MLKL-like_MCAfunc"/>
</dbReference>
<proteinExistence type="predicted"/>
<dbReference type="SUPFAM" id="SSF52540">
    <property type="entry name" value="P-loop containing nucleoside triphosphate hydrolases"/>
    <property type="match status" value="1"/>
</dbReference>
<feature type="region of interest" description="Disordered" evidence="1">
    <location>
        <begin position="1"/>
        <end position="115"/>
    </location>
</feature>
<dbReference type="Pfam" id="PF00931">
    <property type="entry name" value="NB-ARC"/>
    <property type="match status" value="1"/>
</dbReference>
<dbReference type="OrthoDB" id="1917726at2759"/>
<gene>
    <name evidence="3" type="ORF">DAEQUDRAFT_520754</name>
</gene>
<dbReference type="AlphaFoldDB" id="A0A165MCL3"/>
<feature type="compositionally biased region" description="Basic residues" evidence="1">
    <location>
        <begin position="9"/>
        <end position="19"/>
    </location>
</feature>
<evidence type="ECO:0000313" key="4">
    <source>
        <dbReference type="Proteomes" id="UP000076727"/>
    </source>
</evidence>
<feature type="compositionally biased region" description="Polar residues" evidence="1">
    <location>
        <begin position="24"/>
        <end position="33"/>
    </location>
</feature>
<accession>A0A165MCL3</accession>
<sequence length="901" mass="98754">MSPLSFKVLQKRALKKQQHKHDPSASTSGATETSRARDGASEITEGIGRGSLSQKDAIPSLSTSLHSEAGPEAADARRATATPIAGVDSKTPAQLVGPLPTTPSIASEPSGQIDGLPTDVVDTVLSLADSVASAFDQVPYVGAVIGVLRTILEMKNTFDSNGETCQTLITATANAAEPVMHALYRLKSGTEVNKQIEHALHESLKEYKDVFDTVESKLKSYQKLSWFTRGTQGKSLEKWLDELDKVLNRAYQKFTIQVNILNSMTSADILKSVQSPANVRASTSTKPIWSPLPAEPDVHGRDDEKTEIVKSITQSTGPTYAAITGLGGIGKTTLALAVMHHQEVVDSFGERRLFISCETCTSADAVITAIYDDLFPGSRLSNTASNPNETSDAQNTKDLEKAVSGALDDKRTLLCLDNFETPWDIAANRKSIEDMFGRLRGLKELSVMLTMRRKEYPRVNGITWGPRFDLHPVAHEFAVQIFCMNSGNKVHADDDDVGNLIRAVDCIPLAVTILGHLTAEDGESPQALWTRWDAENIGVAESSVGTEDRLHSLGASIRLSIESPRITACPGADTVLLLIAMLPDGLYGDYEEALDREMKKMIPRFALSRALADLRKSSLIVRRSGDTDVHTMLVPIRTWCLENLLGVKAIARDALLSVFSRKLLHGWRHKLSEIPRHRTEVIKGLPNMLVIFNDCDVPLDGELALASAEVTLLSVATKRGSHLTPSAVDLAIKPTGSDATKAKLLLTRGHTFLHLYQYGLARLDREEAIRLGRRDLEEAVQLAKETGQNDTATQALCYLAHLDPRDYWSRCRKDEDAIFFQGIDEIFKHRRAEAEQHIRGLQPPCLSAVCMCSRYYDLCRLQMSHCKPGPVTIISVRLSDLRCAVSYGTAARAHTRDLAGL</sequence>
<dbReference type="PANTHER" id="PTHR36766">
    <property type="entry name" value="PLANT BROAD-SPECTRUM MILDEW RESISTANCE PROTEIN RPW8"/>
    <property type="match status" value="1"/>
</dbReference>
<evidence type="ECO:0000259" key="2">
    <source>
        <dbReference type="Pfam" id="PF00931"/>
    </source>
</evidence>
<dbReference type="GO" id="GO:0007166">
    <property type="term" value="P:cell surface receptor signaling pathway"/>
    <property type="evidence" value="ECO:0007669"/>
    <property type="project" value="InterPro"/>
</dbReference>
<dbReference type="EMBL" id="KV429104">
    <property type="protein sequence ID" value="KZT65505.1"/>
    <property type="molecule type" value="Genomic_DNA"/>
</dbReference>
<dbReference type="InterPro" id="IPR036537">
    <property type="entry name" value="Adaptor_Cbl_N_dom_sf"/>
</dbReference>
<feature type="domain" description="NB-ARC" evidence="2">
    <location>
        <begin position="302"/>
        <end position="420"/>
    </location>
</feature>
<evidence type="ECO:0000256" key="1">
    <source>
        <dbReference type="SAM" id="MobiDB-lite"/>
    </source>
</evidence>
<keyword evidence="4" id="KW-1185">Reference proteome</keyword>
<dbReference type="Gene3D" id="1.20.930.20">
    <property type="entry name" value="Adaptor protein Cbl, N-terminal domain"/>
    <property type="match status" value="1"/>
</dbReference>
<name>A0A165MCL3_9APHY</name>
<dbReference type="CDD" id="cd21037">
    <property type="entry name" value="MLKL_NTD"/>
    <property type="match status" value="1"/>
</dbReference>
<dbReference type="InterPro" id="IPR027417">
    <property type="entry name" value="P-loop_NTPase"/>
</dbReference>
<dbReference type="GO" id="GO:0043531">
    <property type="term" value="F:ADP binding"/>
    <property type="evidence" value="ECO:0007669"/>
    <property type="project" value="InterPro"/>
</dbReference>
<dbReference type="PRINTS" id="PR00364">
    <property type="entry name" value="DISEASERSIST"/>
</dbReference>
<organism evidence="3 4">
    <name type="scientific">Daedalea quercina L-15889</name>
    <dbReference type="NCBI Taxonomy" id="1314783"/>
    <lineage>
        <taxon>Eukaryota</taxon>
        <taxon>Fungi</taxon>
        <taxon>Dikarya</taxon>
        <taxon>Basidiomycota</taxon>
        <taxon>Agaricomycotina</taxon>
        <taxon>Agaricomycetes</taxon>
        <taxon>Polyporales</taxon>
        <taxon>Fomitopsis</taxon>
    </lineage>
</organism>
<reference evidence="3 4" key="1">
    <citation type="journal article" date="2016" name="Mol. Biol. Evol.">
        <title>Comparative Genomics of Early-Diverging Mushroom-Forming Fungi Provides Insights into the Origins of Lignocellulose Decay Capabilities.</title>
        <authorList>
            <person name="Nagy L.G."/>
            <person name="Riley R."/>
            <person name="Tritt A."/>
            <person name="Adam C."/>
            <person name="Daum C."/>
            <person name="Floudas D."/>
            <person name="Sun H."/>
            <person name="Yadav J.S."/>
            <person name="Pangilinan J."/>
            <person name="Larsson K.H."/>
            <person name="Matsuura K."/>
            <person name="Barry K."/>
            <person name="Labutti K."/>
            <person name="Kuo R."/>
            <person name="Ohm R.A."/>
            <person name="Bhattacharya S.S."/>
            <person name="Shirouzu T."/>
            <person name="Yoshinaga Y."/>
            <person name="Martin F.M."/>
            <person name="Grigoriev I.V."/>
            <person name="Hibbett D.S."/>
        </authorList>
    </citation>
    <scope>NUCLEOTIDE SEQUENCE [LARGE SCALE GENOMIC DNA]</scope>
    <source>
        <strain evidence="3 4">L-15889</strain>
    </source>
</reference>
<dbReference type="Gene3D" id="3.40.50.300">
    <property type="entry name" value="P-loop containing nucleotide triphosphate hydrolases"/>
    <property type="match status" value="1"/>
</dbReference>
<protein>
    <recommendedName>
        <fullName evidence="2">NB-ARC domain-containing protein</fullName>
    </recommendedName>
</protein>
<dbReference type="Proteomes" id="UP000076727">
    <property type="component" value="Unassembled WGS sequence"/>
</dbReference>
<dbReference type="InterPro" id="IPR002182">
    <property type="entry name" value="NB-ARC"/>
</dbReference>